<dbReference type="AlphaFoldDB" id="K9YKR2"/>
<gene>
    <name evidence="13" type="ordered locus">Cyast_1575</name>
</gene>
<evidence type="ECO:0000256" key="6">
    <source>
        <dbReference type="ARBA" id="ARBA00022694"/>
    </source>
</evidence>
<dbReference type="HOGENOM" id="CLU_031397_3_1_3"/>
<keyword evidence="9" id="KW-0067">ATP-binding</keyword>
<dbReference type="Pfam" id="PF01300">
    <property type="entry name" value="Sua5_yciO_yrdC"/>
    <property type="match status" value="1"/>
</dbReference>
<keyword evidence="14" id="KW-1185">Reference proteome</keyword>
<evidence type="ECO:0000256" key="3">
    <source>
        <dbReference type="ARBA" id="ARBA00012584"/>
    </source>
</evidence>
<evidence type="ECO:0000256" key="10">
    <source>
        <dbReference type="ARBA" id="ARBA00029774"/>
    </source>
</evidence>
<keyword evidence="5" id="KW-0808">Transferase</keyword>
<evidence type="ECO:0000256" key="9">
    <source>
        <dbReference type="ARBA" id="ARBA00022840"/>
    </source>
</evidence>
<evidence type="ECO:0000256" key="5">
    <source>
        <dbReference type="ARBA" id="ARBA00022679"/>
    </source>
</evidence>
<name>K9YKR2_CYASC</name>
<dbReference type="PANTHER" id="PTHR17490:SF16">
    <property type="entry name" value="THREONYLCARBAMOYL-AMP SYNTHASE"/>
    <property type="match status" value="1"/>
</dbReference>
<dbReference type="PROSITE" id="PS51163">
    <property type="entry name" value="YRDC"/>
    <property type="match status" value="1"/>
</dbReference>
<keyword evidence="8" id="KW-0547">Nucleotide-binding</keyword>
<dbReference type="GO" id="GO:0005524">
    <property type="term" value="F:ATP binding"/>
    <property type="evidence" value="ECO:0007669"/>
    <property type="project" value="UniProtKB-KW"/>
</dbReference>
<dbReference type="KEGG" id="csn:Cyast_1575"/>
<dbReference type="GO" id="GO:0006450">
    <property type="term" value="P:regulation of translational fidelity"/>
    <property type="evidence" value="ECO:0007669"/>
    <property type="project" value="TreeGrafter"/>
</dbReference>
<feature type="domain" description="YrdC-like" evidence="12">
    <location>
        <begin position="1"/>
        <end position="188"/>
    </location>
</feature>
<dbReference type="GO" id="GO:0003725">
    <property type="term" value="F:double-stranded RNA binding"/>
    <property type="evidence" value="ECO:0007669"/>
    <property type="project" value="InterPro"/>
</dbReference>
<keyword evidence="6" id="KW-0819">tRNA processing</keyword>
<comment type="subcellular location">
    <subcellularLocation>
        <location evidence="1">Cytoplasm</location>
    </subcellularLocation>
</comment>
<dbReference type="InterPro" id="IPR006070">
    <property type="entry name" value="Sua5-like_dom"/>
</dbReference>
<evidence type="ECO:0000256" key="1">
    <source>
        <dbReference type="ARBA" id="ARBA00004496"/>
    </source>
</evidence>
<keyword evidence="4" id="KW-0963">Cytoplasm</keyword>
<evidence type="ECO:0000256" key="7">
    <source>
        <dbReference type="ARBA" id="ARBA00022695"/>
    </source>
</evidence>
<dbReference type="SUPFAM" id="SSF55821">
    <property type="entry name" value="YrdC/RibB"/>
    <property type="match status" value="1"/>
</dbReference>
<sequence>MVLVSKSDLVKSAIALNVISFPTDTVPALAVAPHKADLIFELKQRSQEKPLILMTGDIKDIWEYVQGSKEELAIWEQMAHKYLPGALTMVLPASPKVPATMNPLNPDSIGVRVPNHTIARDILRQTGPLATTSANLSGEDALTDMGAIALKFPSIAVLDHQNNITEATPSTVIKWTGETWQLLRQGKIVL</sequence>
<evidence type="ECO:0000256" key="8">
    <source>
        <dbReference type="ARBA" id="ARBA00022741"/>
    </source>
</evidence>
<evidence type="ECO:0000256" key="4">
    <source>
        <dbReference type="ARBA" id="ARBA00022490"/>
    </source>
</evidence>
<dbReference type="InterPro" id="IPR050156">
    <property type="entry name" value="TC-AMP_synthase_SUA5"/>
</dbReference>
<reference evidence="14" key="1">
    <citation type="journal article" date="2013" name="Proc. Natl. Acad. Sci. U.S.A.">
        <title>Improving the coverage of the cyanobacterial phylum using diversity-driven genome sequencing.</title>
        <authorList>
            <person name="Shih P.M."/>
            <person name="Wu D."/>
            <person name="Latifi A."/>
            <person name="Axen S.D."/>
            <person name="Fewer D.P."/>
            <person name="Talla E."/>
            <person name="Calteau A."/>
            <person name="Cai F."/>
            <person name="Tandeau de Marsac N."/>
            <person name="Rippka R."/>
            <person name="Herdman M."/>
            <person name="Sivonen K."/>
            <person name="Coursin T."/>
            <person name="Laurent T."/>
            <person name="Goodwin L."/>
            <person name="Nolan M."/>
            <person name="Davenport K.W."/>
            <person name="Han C.S."/>
            <person name="Rubin E.M."/>
            <person name="Eisen J.A."/>
            <person name="Woyke T."/>
            <person name="Gugger M."/>
            <person name="Kerfeld C.A."/>
        </authorList>
    </citation>
    <scope>NUCLEOTIDE SEQUENCE [LARGE SCALE GENOMIC DNA]</scope>
    <source>
        <strain evidence="14">ATCC 29140 / PCC 7202</strain>
    </source>
</reference>
<accession>K9YKR2</accession>
<dbReference type="BioCyc" id="CSTA292563:G1353-1585-MONOMER"/>
<dbReference type="GO" id="GO:0008033">
    <property type="term" value="P:tRNA processing"/>
    <property type="evidence" value="ECO:0007669"/>
    <property type="project" value="UniProtKB-KW"/>
</dbReference>
<evidence type="ECO:0000256" key="11">
    <source>
        <dbReference type="ARBA" id="ARBA00048366"/>
    </source>
</evidence>
<keyword evidence="7" id="KW-0548">Nucleotidyltransferase</keyword>
<proteinExistence type="inferred from homology"/>
<protein>
    <recommendedName>
        <fullName evidence="10">L-threonylcarbamoyladenylate synthase</fullName>
        <ecNumber evidence="3">2.7.7.87</ecNumber>
    </recommendedName>
    <alternativeName>
        <fullName evidence="10">L-threonylcarbamoyladenylate synthase</fullName>
    </alternativeName>
</protein>
<dbReference type="EMBL" id="CP003940">
    <property type="protein sequence ID" value="AFZ47536.1"/>
    <property type="molecule type" value="Genomic_DNA"/>
</dbReference>
<comment type="similarity">
    <text evidence="2">Belongs to the SUA5 family.</text>
</comment>
<evidence type="ECO:0000313" key="14">
    <source>
        <dbReference type="Proteomes" id="UP000010483"/>
    </source>
</evidence>
<evidence type="ECO:0000256" key="2">
    <source>
        <dbReference type="ARBA" id="ARBA00007663"/>
    </source>
</evidence>
<comment type="catalytic activity">
    <reaction evidence="11">
        <text>L-threonine + hydrogencarbonate + ATP = L-threonylcarbamoyladenylate + diphosphate + H2O</text>
        <dbReference type="Rhea" id="RHEA:36407"/>
        <dbReference type="ChEBI" id="CHEBI:15377"/>
        <dbReference type="ChEBI" id="CHEBI:17544"/>
        <dbReference type="ChEBI" id="CHEBI:30616"/>
        <dbReference type="ChEBI" id="CHEBI:33019"/>
        <dbReference type="ChEBI" id="CHEBI:57926"/>
        <dbReference type="ChEBI" id="CHEBI:73682"/>
        <dbReference type="EC" id="2.7.7.87"/>
    </reaction>
</comment>
<dbReference type="InterPro" id="IPR017945">
    <property type="entry name" value="DHBP_synth_RibB-like_a/b_dom"/>
</dbReference>
<dbReference type="GO" id="GO:0061710">
    <property type="term" value="F:L-threonylcarbamoyladenylate synthase"/>
    <property type="evidence" value="ECO:0007669"/>
    <property type="project" value="UniProtKB-EC"/>
</dbReference>
<dbReference type="Gene3D" id="3.90.870.10">
    <property type="entry name" value="DHBP synthase"/>
    <property type="match status" value="1"/>
</dbReference>
<dbReference type="PANTHER" id="PTHR17490">
    <property type="entry name" value="SUA5"/>
    <property type="match status" value="1"/>
</dbReference>
<dbReference type="Proteomes" id="UP000010483">
    <property type="component" value="Chromosome"/>
</dbReference>
<dbReference type="GO" id="GO:0005737">
    <property type="term" value="C:cytoplasm"/>
    <property type="evidence" value="ECO:0007669"/>
    <property type="project" value="UniProtKB-SubCell"/>
</dbReference>
<dbReference type="EC" id="2.7.7.87" evidence="3"/>
<organism evidence="13 14">
    <name type="scientific">Cyanobacterium stanieri (strain ATCC 29140 / PCC 7202)</name>
    <dbReference type="NCBI Taxonomy" id="292563"/>
    <lineage>
        <taxon>Bacteria</taxon>
        <taxon>Bacillati</taxon>
        <taxon>Cyanobacteriota</taxon>
        <taxon>Cyanophyceae</taxon>
        <taxon>Oscillatoriophycideae</taxon>
        <taxon>Chroococcales</taxon>
        <taxon>Geminocystaceae</taxon>
        <taxon>Cyanobacterium</taxon>
    </lineage>
</organism>
<evidence type="ECO:0000313" key="13">
    <source>
        <dbReference type="EMBL" id="AFZ47536.1"/>
    </source>
</evidence>
<dbReference type="GO" id="GO:0000049">
    <property type="term" value="F:tRNA binding"/>
    <property type="evidence" value="ECO:0007669"/>
    <property type="project" value="TreeGrafter"/>
</dbReference>
<evidence type="ECO:0000259" key="12">
    <source>
        <dbReference type="PROSITE" id="PS51163"/>
    </source>
</evidence>
<dbReference type="eggNOG" id="COG0009">
    <property type="taxonomic scope" value="Bacteria"/>
</dbReference>